<evidence type="ECO:0000313" key="3">
    <source>
        <dbReference type="Proteomes" id="UP000326924"/>
    </source>
</evidence>
<feature type="transmembrane region" description="Helical" evidence="1">
    <location>
        <begin position="75"/>
        <end position="95"/>
    </location>
</feature>
<dbReference type="InParanoid" id="A0A5J5EX06"/>
<dbReference type="EMBL" id="VXIS01000092">
    <property type="protein sequence ID" value="KAA8906140.1"/>
    <property type="molecule type" value="Genomic_DNA"/>
</dbReference>
<evidence type="ECO:0000256" key="1">
    <source>
        <dbReference type="SAM" id="Phobius"/>
    </source>
</evidence>
<protein>
    <recommendedName>
        <fullName evidence="4">t-SNARE coiled-coil homology domain-containing protein</fullName>
    </recommendedName>
</protein>
<keyword evidence="1" id="KW-0812">Transmembrane</keyword>
<comment type="caution">
    <text evidence="2">The sequence shown here is derived from an EMBL/GenBank/DDBJ whole genome shotgun (WGS) entry which is preliminary data.</text>
</comment>
<reference evidence="2 3" key="1">
    <citation type="submission" date="2019-09" db="EMBL/GenBank/DDBJ databases">
        <title>Draft genome of the ectomycorrhizal ascomycete Sphaerosporella brunnea.</title>
        <authorList>
            <consortium name="DOE Joint Genome Institute"/>
            <person name="Benucci G.M."/>
            <person name="Marozzi G."/>
            <person name="Antonielli L."/>
            <person name="Sanchez S."/>
            <person name="Marco P."/>
            <person name="Wang X."/>
            <person name="Falini L.B."/>
            <person name="Barry K."/>
            <person name="Haridas S."/>
            <person name="Lipzen A."/>
            <person name="Labutti K."/>
            <person name="Grigoriev I.V."/>
            <person name="Murat C."/>
            <person name="Martin F."/>
            <person name="Albertini E."/>
            <person name="Donnini D."/>
            <person name="Bonito G."/>
        </authorList>
    </citation>
    <scope>NUCLEOTIDE SEQUENCE [LARGE SCALE GENOMIC DNA]</scope>
    <source>
        <strain evidence="2 3">Sb_GMNB300</strain>
    </source>
</reference>
<sequence length="101" mass="10973">ASEPDRQNNALLGDLASKVTARHGVTVDIYDQARDHQVIDHSNEVLSSFNTSLKNSIGRIRLMAQTGGKTQTLQLAAMIFGGSLILYLLWGGFLVELGSEM</sequence>
<accession>A0A5J5EX06</accession>
<evidence type="ECO:0000313" key="2">
    <source>
        <dbReference type="EMBL" id="KAA8906140.1"/>
    </source>
</evidence>
<evidence type="ECO:0008006" key="4">
    <source>
        <dbReference type="Google" id="ProtNLM"/>
    </source>
</evidence>
<feature type="non-terminal residue" evidence="2">
    <location>
        <position position="1"/>
    </location>
</feature>
<gene>
    <name evidence="2" type="ORF">FN846DRAFT_778536</name>
</gene>
<keyword evidence="3" id="KW-1185">Reference proteome</keyword>
<keyword evidence="1" id="KW-0472">Membrane</keyword>
<dbReference type="AlphaFoldDB" id="A0A5J5EX06"/>
<keyword evidence="1" id="KW-1133">Transmembrane helix</keyword>
<name>A0A5J5EX06_9PEZI</name>
<organism evidence="2 3">
    <name type="scientific">Sphaerosporella brunnea</name>
    <dbReference type="NCBI Taxonomy" id="1250544"/>
    <lineage>
        <taxon>Eukaryota</taxon>
        <taxon>Fungi</taxon>
        <taxon>Dikarya</taxon>
        <taxon>Ascomycota</taxon>
        <taxon>Pezizomycotina</taxon>
        <taxon>Pezizomycetes</taxon>
        <taxon>Pezizales</taxon>
        <taxon>Pyronemataceae</taxon>
        <taxon>Sphaerosporella</taxon>
    </lineage>
</organism>
<proteinExistence type="predicted"/>
<dbReference type="OrthoDB" id="3063237at2759"/>
<dbReference type="Proteomes" id="UP000326924">
    <property type="component" value="Unassembled WGS sequence"/>
</dbReference>